<dbReference type="Proteomes" id="UP001154282">
    <property type="component" value="Unassembled WGS sequence"/>
</dbReference>
<gene>
    <name evidence="1" type="ORF">LITE_LOCUS36040</name>
</gene>
<accession>A0AAV0NZY3</accession>
<evidence type="ECO:0000313" key="2">
    <source>
        <dbReference type="Proteomes" id="UP001154282"/>
    </source>
</evidence>
<proteinExistence type="predicted"/>
<reference evidence="1" key="1">
    <citation type="submission" date="2022-08" db="EMBL/GenBank/DDBJ databases">
        <authorList>
            <person name="Gutierrez-Valencia J."/>
        </authorList>
    </citation>
    <scope>NUCLEOTIDE SEQUENCE</scope>
</reference>
<dbReference type="AlphaFoldDB" id="A0AAV0NZY3"/>
<dbReference type="EMBL" id="CAMGYJ010000008">
    <property type="protein sequence ID" value="CAI0464101.1"/>
    <property type="molecule type" value="Genomic_DNA"/>
</dbReference>
<keyword evidence="2" id="KW-1185">Reference proteome</keyword>
<evidence type="ECO:0000313" key="1">
    <source>
        <dbReference type="EMBL" id="CAI0464101.1"/>
    </source>
</evidence>
<sequence length="34" mass="3850">MRARSILVRSSLISRRSGMQWRTSPPCLSMEAGQ</sequence>
<name>A0AAV0NZY3_9ROSI</name>
<comment type="caution">
    <text evidence="1">The sequence shown here is derived from an EMBL/GenBank/DDBJ whole genome shotgun (WGS) entry which is preliminary data.</text>
</comment>
<protein>
    <submittedName>
        <fullName evidence="1">Uncharacterized protein</fullName>
    </submittedName>
</protein>
<organism evidence="1 2">
    <name type="scientific">Linum tenue</name>
    <dbReference type="NCBI Taxonomy" id="586396"/>
    <lineage>
        <taxon>Eukaryota</taxon>
        <taxon>Viridiplantae</taxon>
        <taxon>Streptophyta</taxon>
        <taxon>Embryophyta</taxon>
        <taxon>Tracheophyta</taxon>
        <taxon>Spermatophyta</taxon>
        <taxon>Magnoliopsida</taxon>
        <taxon>eudicotyledons</taxon>
        <taxon>Gunneridae</taxon>
        <taxon>Pentapetalae</taxon>
        <taxon>rosids</taxon>
        <taxon>fabids</taxon>
        <taxon>Malpighiales</taxon>
        <taxon>Linaceae</taxon>
        <taxon>Linum</taxon>
    </lineage>
</organism>